<evidence type="ECO:0000313" key="3">
    <source>
        <dbReference type="Proteomes" id="UP000187209"/>
    </source>
</evidence>
<organism evidence="2 3">
    <name type="scientific">Stentor coeruleus</name>
    <dbReference type="NCBI Taxonomy" id="5963"/>
    <lineage>
        <taxon>Eukaryota</taxon>
        <taxon>Sar</taxon>
        <taxon>Alveolata</taxon>
        <taxon>Ciliophora</taxon>
        <taxon>Postciliodesmatophora</taxon>
        <taxon>Heterotrichea</taxon>
        <taxon>Heterotrichida</taxon>
        <taxon>Stentoridae</taxon>
        <taxon>Stentor</taxon>
    </lineage>
</organism>
<sequence length="292" mass="33723">MSSNVSSIRILNNEAPELDFESMMEIRMTLEQMKSVTKSVKVFHKPSTSIEDQLMKKQKKSQAILAEKRLKKRSQDLDNLTPVPRISTKSAKLSYSRYKSQTKMLQTNNTKKPESQIEDFLIRPQDTIPGPDLLSLKQSFSARGQLKKIKNPAINPFKLSLIEKTKFFLNKKIAKVKKEQKKKTDELKKECTFKPDLTKSTPRHKRSAGTMHEIFMTEECKTRDETAKSPAPKPMLHKEKSQSINFQKNYLMENYHEISPAKGIYGFKEGVNLKQLIGKSRPMMNYCIAKNY</sequence>
<keyword evidence="3" id="KW-1185">Reference proteome</keyword>
<gene>
    <name evidence="2" type="ORF">SteCoe_6262</name>
</gene>
<dbReference type="AlphaFoldDB" id="A0A1R2CQD2"/>
<evidence type="ECO:0000256" key="1">
    <source>
        <dbReference type="SAM" id="MobiDB-lite"/>
    </source>
</evidence>
<dbReference type="EMBL" id="MPUH01000086">
    <property type="protein sequence ID" value="OMJ91195.1"/>
    <property type="molecule type" value="Genomic_DNA"/>
</dbReference>
<proteinExistence type="predicted"/>
<evidence type="ECO:0000313" key="2">
    <source>
        <dbReference type="EMBL" id="OMJ91195.1"/>
    </source>
</evidence>
<dbReference type="Proteomes" id="UP000187209">
    <property type="component" value="Unassembled WGS sequence"/>
</dbReference>
<accession>A0A1R2CQD2</accession>
<comment type="caution">
    <text evidence="2">The sequence shown here is derived from an EMBL/GenBank/DDBJ whole genome shotgun (WGS) entry which is preliminary data.</text>
</comment>
<reference evidence="2 3" key="1">
    <citation type="submission" date="2016-11" db="EMBL/GenBank/DDBJ databases">
        <title>The macronuclear genome of Stentor coeruleus: a giant cell with tiny introns.</title>
        <authorList>
            <person name="Slabodnick M."/>
            <person name="Ruby J.G."/>
            <person name="Reiff S.B."/>
            <person name="Swart E.C."/>
            <person name="Gosai S."/>
            <person name="Prabakaran S."/>
            <person name="Witkowska E."/>
            <person name="Larue G.E."/>
            <person name="Fisher S."/>
            <person name="Freeman R.M."/>
            <person name="Gunawardena J."/>
            <person name="Chu W."/>
            <person name="Stover N.A."/>
            <person name="Gregory B.D."/>
            <person name="Nowacki M."/>
            <person name="Derisi J."/>
            <person name="Roy S.W."/>
            <person name="Marshall W.F."/>
            <person name="Sood P."/>
        </authorList>
    </citation>
    <scope>NUCLEOTIDE SEQUENCE [LARGE SCALE GENOMIC DNA]</scope>
    <source>
        <strain evidence="2">WM001</strain>
    </source>
</reference>
<name>A0A1R2CQD2_9CILI</name>
<feature type="region of interest" description="Disordered" evidence="1">
    <location>
        <begin position="221"/>
        <end position="240"/>
    </location>
</feature>
<protein>
    <submittedName>
        <fullName evidence="2">Uncharacterized protein</fullName>
    </submittedName>
</protein>